<evidence type="ECO:0000313" key="1">
    <source>
        <dbReference type="EMBL" id="MTB94341.1"/>
    </source>
</evidence>
<accession>A0A6I3J005</accession>
<dbReference type="Proteomes" id="UP000433406">
    <property type="component" value="Unassembled WGS sequence"/>
</dbReference>
<evidence type="ECO:0000313" key="2">
    <source>
        <dbReference type="Proteomes" id="UP000433406"/>
    </source>
</evidence>
<gene>
    <name evidence="1" type="ORF">GGQ22_04525</name>
</gene>
<sequence>MKGWSAVGTPRPWSALVALAWLAGGLLWVGWPVWDSVGVPSREQVRLEAPWVLAAQTTGLVLLAATVWREGSRQSQQLTAVVGLVAADCFLRAVLTPGAGGVEVVHALPLLAGAGLGLAAGVLTGASAALVSTMLFATPAETLPAQCLVWAVVGALGAALRWVPTLAAWLAMIPLAVGVGIVSGALLNLIGWAQDAGTTTDHFAPGLPPGEVLARLWSYTVETSLAYDTIRGLTTALLVATLGLPVLRALRGPALRGATTPRSRTGEDLAAAVRRREDSSAIARLWATAPAEQEKE</sequence>
<name>A0A6I3J005_9ACTN</name>
<dbReference type="AlphaFoldDB" id="A0A6I3J005"/>
<organism evidence="1 2">
    <name type="scientific">Nocardioides marmotae</name>
    <dbReference type="NCBI Taxonomy" id="2663857"/>
    <lineage>
        <taxon>Bacteria</taxon>
        <taxon>Bacillati</taxon>
        <taxon>Actinomycetota</taxon>
        <taxon>Actinomycetes</taxon>
        <taxon>Propionibacteriales</taxon>
        <taxon>Nocardioidaceae</taxon>
        <taxon>Nocardioides</taxon>
    </lineage>
</organism>
<dbReference type="EMBL" id="WLCI01000005">
    <property type="protein sequence ID" value="MTB94341.1"/>
    <property type="molecule type" value="Genomic_DNA"/>
</dbReference>
<proteinExistence type="predicted"/>
<evidence type="ECO:0008006" key="3">
    <source>
        <dbReference type="Google" id="ProtNLM"/>
    </source>
</evidence>
<keyword evidence="2" id="KW-1185">Reference proteome</keyword>
<comment type="caution">
    <text evidence="1">The sequence shown here is derived from an EMBL/GenBank/DDBJ whole genome shotgun (WGS) entry which is preliminary data.</text>
</comment>
<reference evidence="1 2" key="1">
    <citation type="submission" date="2019-10" db="EMBL/GenBank/DDBJ databases">
        <title>Nocardioides novel species isolated from the excrement of Marmot.</title>
        <authorList>
            <person name="Zhang G."/>
        </authorList>
    </citation>
    <scope>NUCLEOTIDE SEQUENCE [LARGE SCALE GENOMIC DNA]</scope>
    <source>
        <strain evidence="2">zg-579</strain>
    </source>
</reference>
<dbReference type="RefSeq" id="WP_154614163.1">
    <property type="nucleotide sequence ID" value="NZ_CP053660.1"/>
</dbReference>
<protein>
    <recommendedName>
        <fullName evidence="3">ECF transporter S component</fullName>
    </recommendedName>
</protein>